<keyword evidence="3" id="KW-0347">Helicase</keyword>
<gene>
    <name evidence="3" type="ORF">N2K84_01340</name>
</gene>
<feature type="domain" description="Helicase C-terminal" evidence="2">
    <location>
        <begin position="1076"/>
        <end position="1245"/>
    </location>
</feature>
<dbReference type="CDD" id="cd18785">
    <property type="entry name" value="SF2_C"/>
    <property type="match status" value="1"/>
</dbReference>
<dbReference type="SUPFAM" id="SSF52540">
    <property type="entry name" value="P-loop containing nucleoside triphosphate hydrolases"/>
    <property type="match status" value="1"/>
</dbReference>
<dbReference type="InterPro" id="IPR027417">
    <property type="entry name" value="P-loop_NTPase"/>
</dbReference>
<dbReference type="PROSITE" id="PS51194">
    <property type="entry name" value="HELICASE_CTER"/>
    <property type="match status" value="1"/>
</dbReference>
<protein>
    <submittedName>
        <fullName evidence="3">Helicase-related protein</fullName>
    </submittedName>
</protein>
<evidence type="ECO:0000256" key="1">
    <source>
        <dbReference type="SAM" id="MobiDB-lite"/>
    </source>
</evidence>
<dbReference type="Gene3D" id="3.40.50.300">
    <property type="entry name" value="P-loop containing nucleotide triphosphate hydrolases"/>
    <property type="match status" value="1"/>
</dbReference>
<accession>A0AA42C432</accession>
<name>A0AA42C432_9BACT</name>
<proteinExistence type="predicted"/>
<evidence type="ECO:0000313" key="4">
    <source>
        <dbReference type="Proteomes" id="UP001163821"/>
    </source>
</evidence>
<comment type="caution">
    <text evidence="3">The sequence shown here is derived from an EMBL/GenBank/DDBJ whole genome shotgun (WGS) entry which is preliminary data.</text>
</comment>
<organism evidence="3 4">
    <name type="scientific">Gaoshiqia sediminis</name>
    <dbReference type="NCBI Taxonomy" id="2986998"/>
    <lineage>
        <taxon>Bacteria</taxon>
        <taxon>Pseudomonadati</taxon>
        <taxon>Bacteroidota</taxon>
        <taxon>Bacteroidia</taxon>
        <taxon>Marinilabiliales</taxon>
        <taxon>Prolixibacteraceae</taxon>
        <taxon>Gaoshiqia</taxon>
    </lineage>
</organism>
<keyword evidence="3" id="KW-0547">Nucleotide-binding</keyword>
<sequence length="1395" mass="160383">MINKKRESLIRFLKEQTIGPGAIGFRFIDVQDKELLDQDLKEEASCDYLNEIINNVPGAIYSTGILFPIDRSQSARLEADPDISSDDADQDVEGTQENVSDSDIVDPEALSINQMYPNTMGFTCCVRNENAFSGLKIRIRGRYYKKIQRNTIGGRFGLLLEQAKEDFRKYFDSLGDDNLLRDRVKLNDIGKNTILTISRIEPDEIGELKAKLRDFDRIKTSQLGSDREGQYLSGFKEFLFRKLRYNSTDRDEQISIANKIKEIEETECFISHLNDLLSIFDSRGYGLWKSQDFVKEIQMPSSFGEIGRKTVLNYRKYPEFRHIIEKELPDHNQASLSINVQLSKDSRRQNDNIFIKVQLINTSTEFTMLEGDSRYFSTFNEVVNQRSFFGVGLSIETTDLVPYRNDLSKLDKEEFSEDDVTQILYHDFQDYAIGHGTSVKWSKINNGMKIESEYIPSFDTPNVDPIPKNKYQLVSNHGAFEPDNIFKDTRFLQFKALSTLSGLNNSEVLEGLKNFVIAYENWVNKKRRTFQDTAFASVAKQELDKCYGDYQRMAINIDTILAGTENTDNLFAFRLMNTSMFMQLWHSVNVRNNTVQEFMGKDFASFDDEFYKNANDELFASGVPAAWRPFQLAFILLNLDGIFQRKDDPIWEKRNGLVDLVWFPTGGGKTEAYLGIIALTIINRRKKHKFIGGGTAVLMRYTLRLLTKQQFERASLVIMALELLRRWNKYDLGTEPIYIGLWVGKGSLPNSLDDLEDEYKKIQAAQSKNESIPSNKIPFTKCPWCGHHFNPISFERITDSSNVYEYNRVLLRCSNNKCSFSVPARKRLKRSDHGPIPVSLCDEEIYQHPPALLFGTVDKFAQLAHKVSDEANNRHKDSRRIFGNGNWENGKPKDGYLTPDLIIQDELHLLLGPLGSSVGLFESAIDQLCTRTLNGSTLRPKVISSTATTRNTELQIMALFNRKLSLFPKPGIECDDSFYSFYERTFDNAEGRNPDYNSKRKYLGILPTGRTQMWMQMRLTAILMVHRAIFESKELGGNGFPIITTYEGDLAKAMDNYHTMLTYFNSLREVGKTESQINTYIIKEIRRVFNRVLRPGKMMHSLYTYFLEKGELTGRLSGEEVNRELERVSSKWIPEKRFAHVTELGTKEIGYIPPDVVVATNMISVGIDVSRFNTIIMNSMPRNLAEYIQASSRVARSTYGIVLTVHHPFRARDISHYEKFIEFHEKMYSYVEPISITPFTQKAVTRYLGLYMATMLRHRTRFVNRNSASAIATLSSNQIEELIGSLALHFQEREVCIRNMNVPDVVKNLLQEENVDFIEAKLRGAIDQWKSVASDTMTEGKQLVFNKKAKKATPAQEQLYIEIDEYEENVENKDWQIPQSLRVIEPEAVIKIKSK</sequence>
<dbReference type="Proteomes" id="UP001163821">
    <property type="component" value="Unassembled WGS sequence"/>
</dbReference>
<evidence type="ECO:0000259" key="2">
    <source>
        <dbReference type="PROSITE" id="PS51194"/>
    </source>
</evidence>
<keyword evidence="3" id="KW-0378">Hydrolase</keyword>
<dbReference type="SMART" id="SM00490">
    <property type="entry name" value="HELICc"/>
    <property type="match status" value="1"/>
</dbReference>
<keyword evidence="4" id="KW-1185">Reference proteome</keyword>
<dbReference type="GO" id="GO:0004386">
    <property type="term" value="F:helicase activity"/>
    <property type="evidence" value="ECO:0007669"/>
    <property type="project" value="UniProtKB-KW"/>
</dbReference>
<dbReference type="RefSeq" id="WP_282589960.1">
    <property type="nucleotide sequence ID" value="NZ_JAPAAF010000001.1"/>
</dbReference>
<keyword evidence="3" id="KW-0067">ATP-binding</keyword>
<feature type="compositionally biased region" description="Acidic residues" evidence="1">
    <location>
        <begin position="80"/>
        <end position="94"/>
    </location>
</feature>
<dbReference type="Pfam" id="PF00271">
    <property type="entry name" value="Helicase_C"/>
    <property type="match status" value="1"/>
</dbReference>
<reference evidence="3" key="1">
    <citation type="submission" date="2022-10" db="EMBL/GenBank/DDBJ databases">
        <title>Gaoshiqiia sediminis gen. nov., sp. nov., isolated from coastal sediment.</title>
        <authorList>
            <person name="Yu W.X."/>
            <person name="Mu D.S."/>
            <person name="Du J.Z."/>
            <person name="Liang Y.Q."/>
        </authorList>
    </citation>
    <scope>NUCLEOTIDE SEQUENCE</scope>
    <source>
        <strain evidence="3">A06</strain>
    </source>
</reference>
<dbReference type="InterPro" id="IPR001650">
    <property type="entry name" value="Helicase_C-like"/>
</dbReference>
<dbReference type="EMBL" id="JAPAAF010000001">
    <property type="protein sequence ID" value="MCW0481353.1"/>
    <property type="molecule type" value="Genomic_DNA"/>
</dbReference>
<evidence type="ECO:0000313" key="3">
    <source>
        <dbReference type="EMBL" id="MCW0481353.1"/>
    </source>
</evidence>
<feature type="region of interest" description="Disordered" evidence="1">
    <location>
        <begin position="78"/>
        <end position="101"/>
    </location>
</feature>